<name>A0A5C6P3P3_9TELE</name>
<feature type="region of interest" description="Disordered" evidence="1">
    <location>
        <begin position="21"/>
        <end position="140"/>
    </location>
</feature>
<feature type="compositionally biased region" description="Low complexity" evidence="1">
    <location>
        <begin position="99"/>
        <end position="109"/>
    </location>
</feature>
<dbReference type="Proteomes" id="UP000324091">
    <property type="component" value="Chromosome 15"/>
</dbReference>
<sequence length="140" mass="14556">MSEHSDSKPFLFTVLEDEGEASGCRGATSCSALPRGGSGRSAVGPLHHMGGYSQAGPHLGLQSEGSDSSGQDPPCVAPHPPRRSGDEEQRVPVAAEPNRTATRATATTAMQREQRHESVSSSNGNSKDSALLESSGSNKR</sequence>
<comment type="caution">
    <text evidence="2">The sequence shown here is derived from an EMBL/GenBank/DDBJ whole genome shotgun (WGS) entry which is preliminary data.</text>
</comment>
<gene>
    <name evidence="2" type="ORF">D4764_15G0013310</name>
</gene>
<organism evidence="2 3">
    <name type="scientific">Takifugu flavidus</name>
    <name type="common">sansaifugu</name>
    <dbReference type="NCBI Taxonomy" id="433684"/>
    <lineage>
        <taxon>Eukaryota</taxon>
        <taxon>Metazoa</taxon>
        <taxon>Chordata</taxon>
        <taxon>Craniata</taxon>
        <taxon>Vertebrata</taxon>
        <taxon>Euteleostomi</taxon>
        <taxon>Actinopterygii</taxon>
        <taxon>Neopterygii</taxon>
        <taxon>Teleostei</taxon>
        <taxon>Neoteleostei</taxon>
        <taxon>Acanthomorphata</taxon>
        <taxon>Eupercaria</taxon>
        <taxon>Tetraodontiformes</taxon>
        <taxon>Tetradontoidea</taxon>
        <taxon>Tetraodontidae</taxon>
        <taxon>Takifugu</taxon>
    </lineage>
</organism>
<reference evidence="2 3" key="1">
    <citation type="submission" date="2019-04" db="EMBL/GenBank/DDBJ databases">
        <title>Chromosome genome assembly for Takifugu flavidus.</title>
        <authorList>
            <person name="Xiao S."/>
        </authorList>
    </citation>
    <scope>NUCLEOTIDE SEQUENCE [LARGE SCALE GENOMIC DNA]</scope>
    <source>
        <strain evidence="2">HTHZ2018</strain>
        <tissue evidence="2">Muscle</tissue>
    </source>
</reference>
<evidence type="ECO:0000313" key="2">
    <source>
        <dbReference type="EMBL" id="TWW73935.1"/>
    </source>
</evidence>
<feature type="compositionally biased region" description="Low complexity" evidence="1">
    <location>
        <begin position="119"/>
        <end position="129"/>
    </location>
</feature>
<evidence type="ECO:0000313" key="3">
    <source>
        <dbReference type="Proteomes" id="UP000324091"/>
    </source>
</evidence>
<evidence type="ECO:0000256" key="1">
    <source>
        <dbReference type="SAM" id="MobiDB-lite"/>
    </source>
</evidence>
<dbReference type="EMBL" id="RHFK02000007">
    <property type="protein sequence ID" value="TWW73935.1"/>
    <property type="molecule type" value="Genomic_DNA"/>
</dbReference>
<protein>
    <submittedName>
        <fullName evidence="2">Uncharacterized protein</fullName>
    </submittedName>
</protein>
<proteinExistence type="predicted"/>
<accession>A0A5C6P3P3</accession>
<keyword evidence="3" id="KW-1185">Reference proteome</keyword>
<dbReference type="AlphaFoldDB" id="A0A5C6P3P3"/>